<proteinExistence type="predicted"/>
<gene>
    <name evidence="1" type="ORF">OCOJLMKI_0570</name>
</gene>
<protein>
    <submittedName>
        <fullName evidence="1">Uncharacterized protein</fullName>
    </submittedName>
</protein>
<sequence>MSKPDFSRHMEEDARLVILKELAAQTNYSLSDTILQKVVEAFGHNRSRDWVRTQLRKLEELGAVRNAETGSVLIATIVQPGIDHVLRRSIIEGVARPSPGV</sequence>
<comment type="caution">
    <text evidence="1">The sequence shown here is derived from an EMBL/GenBank/DDBJ whole genome shotgun (WGS) entry which is preliminary data.</text>
</comment>
<dbReference type="RefSeq" id="WP_238242585.1">
    <property type="nucleotide sequence ID" value="NZ_BPQP01000008.1"/>
</dbReference>
<organism evidence="1 2">
    <name type="scientific">Methylobacterium iners</name>
    <dbReference type="NCBI Taxonomy" id="418707"/>
    <lineage>
        <taxon>Bacteria</taxon>
        <taxon>Pseudomonadati</taxon>
        <taxon>Pseudomonadota</taxon>
        <taxon>Alphaproteobacteria</taxon>
        <taxon>Hyphomicrobiales</taxon>
        <taxon>Methylobacteriaceae</taxon>
        <taxon>Methylobacterium</taxon>
    </lineage>
</organism>
<dbReference type="EMBL" id="BPQP01000008">
    <property type="protein sequence ID" value="GJD93376.1"/>
    <property type="molecule type" value="Genomic_DNA"/>
</dbReference>
<dbReference type="Proteomes" id="UP001055125">
    <property type="component" value="Unassembled WGS sequence"/>
</dbReference>
<keyword evidence="2" id="KW-1185">Reference proteome</keyword>
<reference evidence="1" key="1">
    <citation type="journal article" date="2021" name="Front. Microbiol.">
        <title>Comprehensive Comparative Genomics and Phenotyping of Methylobacterium Species.</title>
        <authorList>
            <person name="Alessa O."/>
            <person name="Ogura Y."/>
            <person name="Fujitani Y."/>
            <person name="Takami H."/>
            <person name="Hayashi T."/>
            <person name="Sahin N."/>
            <person name="Tani A."/>
        </authorList>
    </citation>
    <scope>NUCLEOTIDE SEQUENCE</scope>
    <source>
        <strain evidence="1">DSM 19015</strain>
    </source>
</reference>
<name>A0ABQ4RRH1_9HYPH</name>
<accession>A0ABQ4RRH1</accession>
<reference evidence="1" key="2">
    <citation type="submission" date="2021-08" db="EMBL/GenBank/DDBJ databases">
        <authorList>
            <person name="Tani A."/>
            <person name="Ola A."/>
            <person name="Ogura Y."/>
            <person name="Katsura K."/>
            <person name="Hayashi T."/>
        </authorList>
    </citation>
    <scope>NUCLEOTIDE SEQUENCE</scope>
    <source>
        <strain evidence="1">DSM 19015</strain>
    </source>
</reference>
<evidence type="ECO:0000313" key="1">
    <source>
        <dbReference type="EMBL" id="GJD93376.1"/>
    </source>
</evidence>
<evidence type="ECO:0000313" key="2">
    <source>
        <dbReference type="Proteomes" id="UP001055125"/>
    </source>
</evidence>